<keyword evidence="2" id="KW-1185">Reference proteome</keyword>
<evidence type="ECO:0008006" key="3">
    <source>
        <dbReference type="Google" id="ProtNLM"/>
    </source>
</evidence>
<evidence type="ECO:0000313" key="1">
    <source>
        <dbReference type="EMBL" id="QEY62504.1"/>
    </source>
</evidence>
<protein>
    <recommendedName>
        <fullName evidence="3">Guanylate cyclase domain-containing protein</fullName>
    </recommendedName>
</protein>
<dbReference type="KEGG" id="plal:FXN65_10605"/>
<name>A0A5J6QJ14_9GAMM</name>
<gene>
    <name evidence="1" type="ORF">FXN65_10605</name>
</gene>
<sequence>MEYEKRLVCFIDLLGFKSTIEKSADDSNFRARLYEVVDALGKGEIEEYIYGSIPILDKDGLKPAREKYSAAEIRERFHPMVRMEVTQFSDSFVFSVPAENDAACEMLVKAAFAVHMVFFLELDLLMRGGLTVGSLVHVKNGPLFGPAMNEAHAIESSEAIYPRVVVSEEAKSHLDKVLSGLDLEGAIKKGFDGRYFFDLIDILTWPANAIRSRRDLSDRLFRIEKDILSTEKRAHSKIAYLLHRWSQVEPEFS</sequence>
<reference evidence="1 2" key="1">
    <citation type="submission" date="2019-08" db="EMBL/GenBank/DDBJ databases">
        <title>Whole-genome Sequencing of e-waste polymer degrading bacterium Pseudomonas sp. strain PE08.</title>
        <authorList>
            <person name="Kirdat K."/>
            <person name="Debbarma P."/>
            <person name="Narawade N."/>
            <person name="Suyal D."/>
            <person name="Thorat V."/>
            <person name="Shouche Y."/>
            <person name="Goel R."/>
            <person name="Yadav A."/>
        </authorList>
    </citation>
    <scope>NUCLEOTIDE SEQUENCE [LARGE SCALE GENOMIC DNA]</scope>
    <source>
        <strain evidence="1 2">PE08</strain>
    </source>
</reference>
<dbReference type="InterPro" id="IPR029787">
    <property type="entry name" value="Nucleotide_cyclase"/>
</dbReference>
<accession>A0A5J6QJ14</accession>
<organism evidence="1 2">
    <name type="scientific">Metapseudomonas lalkuanensis</name>
    <dbReference type="NCBI Taxonomy" id="2604832"/>
    <lineage>
        <taxon>Bacteria</taxon>
        <taxon>Pseudomonadati</taxon>
        <taxon>Pseudomonadota</taxon>
        <taxon>Gammaproteobacteria</taxon>
        <taxon>Pseudomonadales</taxon>
        <taxon>Pseudomonadaceae</taxon>
        <taxon>Metapseudomonas</taxon>
    </lineage>
</organism>
<dbReference type="Proteomes" id="UP000327179">
    <property type="component" value="Chromosome"/>
</dbReference>
<dbReference type="SUPFAM" id="SSF55073">
    <property type="entry name" value="Nucleotide cyclase"/>
    <property type="match status" value="1"/>
</dbReference>
<dbReference type="RefSeq" id="WP_151133159.1">
    <property type="nucleotide sequence ID" value="NZ_CP043311.1"/>
</dbReference>
<dbReference type="EMBL" id="CP043311">
    <property type="protein sequence ID" value="QEY62504.1"/>
    <property type="molecule type" value="Genomic_DNA"/>
</dbReference>
<dbReference type="AlphaFoldDB" id="A0A5J6QJ14"/>
<proteinExistence type="predicted"/>
<evidence type="ECO:0000313" key="2">
    <source>
        <dbReference type="Proteomes" id="UP000327179"/>
    </source>
</evidence>